<dbReference type="Proteomes" id="UP000003150">
    <property type="component" value="Unassembled WGS sequence"/>
</dbReference>
<dbReference type="EMBL" id="ACYT02000070">
    <property type="protein sequence ID" value="EFF79294.1"/>
    <property type="molecule type" value="Genomic_DNA"/>
</dbReference>
<accession>D4U0U8</accession>
<comment type="caution">
    <text evidence="1">The sequence shown here is derived from an EMBL/GenBank/DDBJ whole genome shotgun (WGS) entry which is preliminary data.</text>
</comment>
<protein>
    <submittedName>
        <fullName evidence="1">Uncharacterized protein</fullName>
    </submittedName>
</protein>
<reference evidence="1 2" key="1">
    <citation type="submission" date="2009-10" db="EMBL/GenBank/DDBJ databases">
        <authorList>
            <person name="Weinstock G."/>
            <person name="Sodergren E."/>
            <person name="Clifton S."/>
            <person name="Fulton L."/>
            <person name="Fulton B."/>
            <person name="Courtney L."/>
            <person name="Fronick C."/>
            <person name="Harrison M."/>
            <person name="Strong C."/>
            <person name="Farmer C."/>
            <person name="Delahaunty K."/>
            <person name="Markovic C."/>
            <person name="Hall O."/>
            <person name="Minx P."/>
            <person name="Tomlinson C."/>
            <person name="Mitreva M."/>
            <person name="Nelson J."/>
            <person name="Hou S."/>
            <person name="Wollam A."/>
            <person name="Pepin K.H."/>
            <person name="Johnson M."/>
            <person name="Bhonagiri V."/>
            <person name="Nash W.E."/>
            <person name="Warren W."/>
            <person name="Chinwalla A."/>
            <person name="Mardis E.R."/>
            <person name="Wilson R.K."/>
        </authorList>
    </citation>
    <scope>NUCLEOTIDE SEQUENCE [LARGE SCALE GENOMIC DNA]</scope>
    <source>
        <strain evidence="1 2">F0309</strain>
    </source>
</reference>
<dbReference type="AlphaFoldDB" id="D4U0U8"/>
<organism evidence="1 2">
    <name type="scientific">Schaalia odontolytica F0309</name>
    <dbReference type="NCBI Taxonomy" id="649742"/>
    <lineage>
        <taxon>Bacteria</taxon>
        <taxon>Bacillati</taxon>
        <taxon>Actinomycetota</taxon>
        <taxon>Actinomycetes</taxon>
        <taxon>Actinomycetales</taxon>
        <taxon>Actinomycetaceae</taxon>
        <taxon>Schaalia</taxon>
    </lineage>
</organism>
<evidence type="ECO:0000313" key="1">
    <source>
        <dbReference type="EMBL" id="EFF79294.1"/>
    </source>
</evidence>
<evidence type="ECO:0000313" key="2">
    <source>
        <dbReference type="Proteomes" id="UP000003150"/>
    </source>
</evidence>
<gene>
    <name evidence="1" type="ORF">HMPREF0970_01842</name>
</gene>
<sequence length="87" mass="9750">MYHERRESLILPLTLLEGSEAARLDSVGEAVNARCEHPVELGKDPGLTVRDRADCARLSFGCRGILTRALDYQKTVMYTRQCVTTKP</sequence>
<proteinExistence type="predicted"/>
<dbReference type="HOGENOM" id="CLU_2476415_0_0_11"/>
<name>D4U0U8_9ACTO</name>